<dbReference type="PANTHER" id="PTHR11069">
    <property type="entry name" value="GLUCOSYLCERAMIDASE"/>
    <property type="match status" value="1"/>
</dbReference>
<dbReference type="InterPro" id="IPR033453">
    <property type="entry name" value="Glyco_hydro_30_TIM-barrel"/>
</dbReference>
<comment type="similarity">
    <text evidence="1 4">Belongs to the glycosyl hydrolase 30 family.</text>
</comment>
<dbReference type="Pfam" id="PF17189">
    <property type="entry name" value="Glyco_hydro_30C"/>
    <property type="match status" value="1"/>
</dbReference>
<feature type="domain" description="Glycosyl hydrolase family 30 TIM-barrel" evidence="6">
    <location>
        <begin position="94"/>
        <end position="428"/>
    </location>
</feature>
<dbReference type="GO" id="GO:0016787">
    <property type="term" value="F:hydrolase activity"/>
    <property type="evidence" value="ECO:0007669"/>
    <property type="project" value="UniProtKB-KW"/>
</dbReference>
<evidence type="ECO:0000259" key="7">
    <source>
        <dbReference type="Pfam" id="PF17189"/>
    </source>
</evidence>
<keyword evidence="2" id="KW-0732">Signal</keyword>
<name>A0ABW0T1A9_9GAMM</name>
<dbReference type="Gene3D" id="2.60.40.1180">
    <property type="entry name" value="Golgi alpha-mannosidase II"/>
    <property type="match status" value="1"/>
</dbReference>
<evidence type="ECO:0000313" key="8">
    <source>
        <dbReference type="EMBL" id="MFC5583156.1"/>
    </source>
</evidence>
<keyword evidence="3 4" id="KW-0378">Hydrolase</keyword>
<evidence type="ECO:0000313" key="9">
    <source>
        <dbReference type="Proteomes" id="UP001596111"/>
    </source>
</evidence>
<dbReference type="RefSeq" id="WP_377329919.1">
    <property type="nucleotide sequence ID" value="NZ_JBHSNG010000035.1"/>
</dbReference>
<gene>
    <name evidence="8" type="ORF">ACFPPB_18740</name>
</gene>
<evidence type="ECO:0000256" key="3">
    <source>
        <dbReference type="ARBA" id="ARBA00022801"/>
    </source>
</evidence>
<evidence type="ECO:0000256" key="1">
    <source>
        <dbReference type="ARBA" id="ARBA00005382"/>
    </source>
</evidence>
<evidence type="ECO:0000259" key="6">
    <source>
        <dbReference type="Pfam" id="PF02055"/>
    </source>
</evidence>
<sequence length="543" mass="59865">MDEGKYISRWLAISSIVLISLFALAALYVPRREHFGVRTEVTVTPLPVTVGVQLWLSTADRRLRLAQQPDVGLSAHPSSPADVIIDVGKKYQSIVGFGAALTDSSAWLLQNKLDYRQRSALLHELFGPPPNLDLNMTRLTIGASDFSLQQYTLDDVPFGQTDPQLLHFNVASNLRDVIPTVREVLSINPQLRIIASPWSAPAWMKASENLIGGELLPQFESTYAAYLVKYLDTFRGYGIPIFALTLQNEPGFVPLTYPSTEFSAATRDRIIAQYLGPALANRKPKTLILGWDHNWDEPEQPLSVLADADAARYIDGVAWHCYRGVPSAQSEVHRAFPRKDTYITECSGGDWEATKNGELLWFARDLLLAGLRHWARGVVYWNLALDEQHGPHFGGCDACKGLVVIDSHTGEVSRNDEYYAFAHFSRFVLPGAVRVGSSDPDKGLANVAFQNASDGSVVLVMVNSKTDPRRVSVMQSETRFEYTMPPQSVATFVWSPEQVGKPAETAGSSLIKSLLLRAPLINSWLLKKTPGTPATSGTAGDVE</sequence>
<protein>
    <submittedName>
        <fullName evidence="8">Glycoside hydrolase family 30 beta sandwich domain-containing protein</fullName>
    </submittedName>
</protein>
<dbReference type="InterPro" id="IPR033452">
    <property type="entry name" value="GH30_C"/>
</dbReference>
<keyword evidence="4" id="KW-0326">Glycosidase</keyword>
<dbReference type="Gene3D" id="3.20.20.80">
    <property type="entry name" value="Glycosidases"/>
    <property type="match status" value="1"/>
</dbReference>
<dbReference type="InterPro" id="IPR017853">
    <property type="entry name" value="GH"/>
</dbReference>
<feature type="transmembrane region" description="Helical" evidence="5">
    <location>
        <begin position="6"/>
        <end position="29"/>
    </location>
</feature>
<keyword evidence="5" id="KW-0812">Transmembrane</keyword>
<dbReference type="EMBL" id="JBHSNG010000035">
    <property type="protein sequence ID" value="MFC5583156.1"/>
    <property type="molecule type" value="Genomic_DNA"/>
</dbReference>
<evidence type="ECO:0000256" key="4">
    <source>
        <dbReference type="RuleBase" id="RU361188"/>
    </source>
</evidence>
<dbReference type="InterPro" id="IPR013780">
    <property type="entry name" value="Glyco_hydro_b"/>
</dbReference>
<comment type="caution">
    <text evidence="8">The sequence shown here is derived from an EMBL/GenBank/DDBJ whole genome shotgun (WGS) entry which is preliminary data.</text>
</comment>
<keyword evidence="5" id="KW-1133">Transmembrane helix</keyword>
<dbReference type="Proteomes" id="UP001596111">
    <property type="component" value="Unassembled WGS sequence"/>
</dbReference>
<feature type="domain" description="Glycosyl hydrolase family 30 beta sandwich" evidence="7">
    <location>
        <begin position="431"/>
        <end position="492"/>
    </location>
</feature>
<dbReference type="SUPFAM" id="SSF51011">
    <property type="entry name" value="Glycosyl hydrolase domain"/>
    <property type="match status" value="1"/>
</dbReference>
<evidence type="ECO:0000256" key="2">
    <source>
        <dbReference type="ARBA" id="ARBA00022729"/>
    </source>
</evidence>
<keyword evidence="9" id="KW-1185">Reference proteome</keyword>
<dbReference type="Pfam" id="PF02055">
    <property type="entry name" value="Glyco_hydro_30"/>
    <property type="match status" value="1"/>
</dbReference>
<dbReference type="SUPFAM" id="SSF51445">
    <property type="entry name" value="(Trans)glycosidases"/>
    <property type="match status" value="1"/>
</dbReference>
<dbReference type="PANTHER" id="PTHR11069:SF23">
    <property type="entry name" value="LYSOSOMAL ACID GLUCOSYLCERAMIDASE"/>
    <property type="match status" value="1"/>
</dbReference>
<keyword evidence="5" id="KW-0472">Membrane</keyword>
<proteinExistence type="inferred from homology"/>
<organism evidence="8 9">
    <name type="scientific">Rhodanobacter terrae</name>
    <dbReference type="NCBI Taxonomy" id="418647"/>
    <lineage>
        <taxon>Bacteria</taxon>
        <taxon>Pseudomonadati</taxon>
        <taxon>Pseudomonadota</taxon>
        <taxon>Gammaproteobacteria</taxon>
        <taxon>Lysobacterales</taxon>
        <taxon>Rhodanobacteraceae</taxon>
        <taxon>Rhodanobacter</taxon>
    </lineage>
</organism>
<evidence type="ECO:0000256" key="5">
    <source>
        <dbReference type="SAM" id="Phobius"/>
    </source>
</evidence>
<dbReference type="InterPro" id="IPR001139">
    <property type="entry name" value="Glyco_hydro_30"/>
</dbReference>
<accession>A0ABW0T1A9</accession>
<reference evidence="9" key="1">
    <citation type="journal article" date="2019" name="Int. J. Syst. Evol. Microbiol.">
        <title>The Global Catalogue of Microorganisms (GCM) 10K type strain sequencing project: providing services to taxonomists for standard genome sequencing and annotation.</title>
        <authorList>
            <consortium name="The Broad Institute Genomics Platform"/>
            <consortium name="The Broad Institute Genome Sequencing Center for Infectious Disease"/>
            <person name="Wu L."/>
            <person name="Ma J."/>
        </authorList>
    </citation>
    <scope>NUCLEOTIDE SEQUENCE [LARGE SCALE GENOMIC DNA]</scope>
    <source>
        <strain evidence="9">CGMCC 1.13587</strain>
    </source>
</reference>
<dbReference type="PRINTS" id="PR00843">
    <property type="entry name" value="GLHYDRLASE30"/>
</dbReference>